<keyword evidence="1" id="KW-0012">Acyltransferase</keyword>
<accession>A0A5C1A317</accession>
<dbReference type="GO" id="GO:0016746">
    <property type="term" value="F:acyltransferase activity"/>
    <property type="evidence" value="ECO:0007669"/>
    <property type="project" value="UniProtKB-KW"/>
</dbReference>
<gene>
    <name evidence="1" type="ORF">PX52LOC_00356</name>
</gene>
<dbReference type="AlphaFoldDB" id="A0A5C1A317"/>
<dbReference type="OrthoDB" id="152799at2"/>
<name>A0A5C1A317_9BACT</name>
<keyword evidence="1" id="KW-0808">Transferase</keyword>
<dbReference type="EMBL" id="CP042425">
    <property type="protein sequence ID" value="QEL13499.1"/>
    <property type="molecule type" value="Genomic_DNA"/>
</dbReference>
<evidence type="ECO:0000313" key="1">
    <source>
        <dbReference type="EMBL" id="QEL13499.1"/>
    </source>
</evidence>
<organism evidence="1 2">
    <name type="scientific">Limnoglobus roseus</name>
    <dbReference type="NCBI Taxonomy" id="2598579"/>
    <lineage>
        <taxon>Bacteria</taxon>
        <taxon>Pseudomonadati</taxon>
        <taxon>Planctomycetota</taxon>
        <taxon>Planctomycetia</taxon>
        <taxon>Gemmatales</taxon>
        <taxon>Gemmataceae</taxon>
        <taxon>Limnoglobus</taxon>
    </lineage>
</organism>
<dbReference type="KEGG" id="lrs:PX52LOC_00356"/>
<dbReference type="CDD" id="cd06551">
    <property type="entry name" value="LPLAT"/>
    <property type="match status" value="1"/>
</dbReference>
<sequence length="259" mass="28643">MPSSRTPPRSDWWFNFIRDRVAGGYLRKHCHALRLAKSSAALPADDAPILVAMNHPSWWDPLIAFVLSRQLPGYKHFGVIDAAMLKKYAMLKKAGIFGIDTHTLRGATEFLEKGQAILEQPRHAFWVTAQGEFADVRQRPLALRSGVGHLAARLSRGWVVPLAMEIGFWNERTPEALAKFGEAIPLGGESGKAMTAKIEAALTATLDDLNRDAISRDAGRFVPVLSGRVGVGGVYDWWRRFRATVTGRPFDASHGRESS</sequence>
<dbReference type="RefSeq" id="WP_149108467.1">
    <property type="nucleotide sequence ID" value="NZ_CP042425.1"/>
</dbReference>
<dbReference type="Proteomes" id="UP000324974">
    <property type="component" value="Chromosome"/>
</dbReference>
<protein>
    <submittedName>
        <fullName evidence="1">Acyltransferase</fullName>
    </submittedName>
</protein>
<keyword evidence="2" id="KW-1185">Reference proteome</keyword>
<reference evidence="2" key="1">
    <citation type="submission" date="2019-08" db="EMBL/GenBank/DDBJ databases">
        <title>Limnoglobus roseus gen. nov., sp. nov., a novel freshwater planctomycete with a giant genome from the family Gemmataceae.</title>
        <authorList>
            <person name="Kulichevskaya I.S."/>
            <person name="Naumoff D.G."/>
            <person name="Miroshnikov K."/>
            <person name="Ivanova A."/>
            <person name="Philippov D.A."/>
            <person name="Hakobyan A."/>
            <person name="Rijpstra I.C."/>
            <person name="Sinninghe Damste J.S."/>
            <person name="Liesack W."/>
            <person name="Dedysh S.N."/>
        </authorList>
    </citation>
    <scope>NUCLEOTIDE SEQUENCE [LARGE SCALE GENOMIC DNA]</scope>
    <source>
        <strain evidence="2">PX52</strain>
    </source>
</reference>
<evidence type="ECO:0000313" key="2">
    <source>
        <dbReference type="Proteomes" id="UP000324974"/>
    </source>
</evidence>
<proteinExistence type="predicted"/>